<accession>A0A9W5AY24</accession>
<proteinExistence type="predicted"/>
<evidence type="ECO:0000313" key="1">
    <source>
        <dbReference type="EMBL" id="CUW85725.1"/>
    </source>
</evidence>
<dbReference type="AlphaFoldDB" id="A0A9W5AY24"/>
<dbReference type="Proteomes" id="UP000191933">
    <property type="component" value="Unassembled WGS sequence"/>
</dbReference>
<evidence type="ECO:0000313" key="2">
    <source>
        <dbReference type="Proteomes" id="UP000191933"/>
    </source>
</evidence>
<sequence>MPTSNAILAFENLLERGAVVASSQNPSFPVANLFDWITCDFFRPAAGGTINIDLTLATAASADYFAFFNHDLPSVAGTIRLQYWTGSAWANCFAAITPTDNTPRLVTFTSQTSNRWRIVITGTGVFNLACVSFGARLSLEYGMYLGWTPPKFGRNTTVTNSVSEGGAFLGRSIVSKGVRSSVNIAYASDAWMRANWFKFVDHAERKPFFFAPNIVTQSNEAVFAYVEDGNLPSPSHNAYGFMGVSIPILGMVE</sequence>
<comment type="caution">
    <text evidence="1">The sequence shown here is derived from an EMBL/GenBank/DDBJ whole genome shotgun (WGS) entry which is preliminary data.</text>
</comment>
<reference evidence="1 2" key="1">
    <citation type="submission" date="2016-01" db="EMBL/GenBank/DDBJ databases">
        <authorList>
            <person name="Regsiter A."/>
            <person name="william w."/>
        </authorList>
    </citation>
    <scope>NUCLEOTIDE SEQUENCE [LARGE SCALE GENOMIC DNA]</scope>
    <source>
        <strain evidence="1 2">CFBP 5494</strain>
    </source>
</reference>
<organism evidence="1 2">
    <name type="scientific">Agrobacterium genomosp. 2 str. CFBP 5494</name>
    <dbReference type="NCBI Taxonomy" id="1183436"/>
    <lineage>
        <taxon>Bacteria</taxon>
        <taxon>Pseudomonadati</taxon>
        <taxon>Pseudomonadota</taxon>
        <taxon>Alphaproteobacteria</taxon>
        <taxon>Hyphomicrobiales</taxon>
        <taxon>Rhizobiaceae</taxon>
        <taxon>Rhizobium/Agrobacterium group</taxon>
        <taxon>Agrobacterium</taxon>
        <taxon>Agrobacterium tumefaciens complex</taxon>
    </lineage>
</organism>
<protein>
    <submittedName>
        <fullName evidence="1">Uncharacterized protein</fullName>
    </submittedName>
</protein>
<keyword evidence="2" id="KW-1185">Reference proteome</keyword>
<dbReference type="EMBL" id="FBVY01000002">
    <property type="protein sequence ID" value="CUW85725.1"/>
    <property type="molecule type" value="Genomic_DNA"/>
</dbReference>
<name>A0A9W5AY24_9HYPH</name>
<gene>
    <name evidence="1" type="ORF">AGR2A_Cc100240</name>
</gene>
<dbReference type="RefSeq" id="WP_080822606.1">
    <property type="nucleotide sequence ID" value="NZ_LT009718.1"/>
</dbReference>